<dbReference type="Pfam" id="PF02020">
    <property type="entry name" value="W2"/>
    <property type="match status" value="1"/>
</dbReference>
<evidence type="ECO:0000256" key="1">
    <source>
        <dbReference type="ARBA" id="ARBA00010397"/>
    </source>
</evidence>
<dbReference type="Gene3D" id="1.25.40.180">
    <property type="match status" value="1"/>
</dbReference>
<dbReference type="GO" id="GO:0001732">
    <property type="term" value="P:formation of cytoplasmic translation initiation complex"/>
    <property type="evidence" value="ECO:0007669"/>
    <property type="project" value="TreeGrafter"/>
</dbReference>
<keyword evidence="9" id="KW-1185">Reference proteome</keyword>
<dbReference type="InterPro" id="IPR002735">
    <property type="entry name" value="Transl_init_fac_IF2/IF5_dom"/>
</dbReference>
<evidence type="ECO:0000256" key="3">
    <source>
        <dbReference type="ARBA" id="ARBA00022540"/>
    </source>
</evidence>
<evidence type="ECO:0000313" key="9">
    <source>
        <dbReference type="Proteomes" id="UP000492821"/>
    </source>
</evidence>
<organism evidence="9 10">
    <name type="scientific">Panagrellus redivivus</name>
    <name type="common">Microworm</name>
    <dbReference type="NCBI Taxonomy" id="6233"/>
    <lineage>
        <taxon>Eukaryota</taxon>
        <taxon>Metazoa</taxon>
        <taxon>Ecdysozoa</taxon>
        <taxon>Nematoda</taxon>
        <taxon>Chromadorea</taxon>
        <taxon>Rhabditida</taxon>
        <taxon>Tylenchina</taxon>
        <taxon>Panagrolaimomorpha</taxon>
        <taxon>Panagrolaimoidea</taxon>
        <taxon>Panagrolaimidae</taxon>
        <taxon>Panagrellus</taxon>
    </lineage>
</organism>
<dbReference type="GO" id="GO:0005829">
    <property type="term" value="C:cytosol"/>
    <property type="evidence" value="ECO:0007669"/>
    <property type="project" value="TreeGrafter"/>
</dbReference>
<dbReference type="InterPro" id="IPR016189">
    <property type="entry name" value="Transl_init_fac_IF2/IF5_N"/>
</dbReference>
<feature type="region of interest" description="Disordered" evidence="7">
    <location>
        <begin position="127"/>
        <end position="153"/>
    </location>
</feature>
<evidence type="ECO:0000256" key="5">
    <source>
        <dbReference type="ARBA" id="ARBA00022917"/>
    </source>
</evidence>
<dbReference type="InterPro" id="IPR016024">
    <property type="entry name" value="ARM-type_fold"/>
</dbReference>
<dbReference type="Proteomes" id="UP000492821">
    <property type="component" value="Unassembled WGS sequence"/>
</dbReference>
<dbReference type="GO" id="GO:0003743">
    <property type="term" value="F:translation initiation factor activity"/>
    <property type="evidence" value="ECO:0007669"/>
    <property type="project" value="UniProtKB-KW"/>
</dbReference>
<dbReference type="Gene3D" id="3.30.30.170">
    <property type="match status" value="1"/>
</dbReference>
<dbReference type="WBParaSite" id="Pan_g3802.t1">
    <property type="protein sequence ID" value="Pan_g3802.t1"/>
    <property type="gene ID" value="Pan_g3802"/>
</dbReference>
<evidence type="ECO:0000256" key="4">
    <source>
        <dbReference type="ARBA" id="ARBA00022741"/>
    </source>
</evidence>
<keyword evidence="6" id="KW-0342">GTP-binding</keyword>
<evidence type="ECO:0000256" key="6">
    <source>
        <dbReference type="ARBA" id="ARBA00023134"/>
    </source>
</evidence>
<evidence type="ECO:0000259" key="8">
    <source>
        <dbReference type="PROSITE" id="PS51363"/>
    </source>
</evidence>
<dbReference type="PANTHER" id="PTHR23001">
    <property type="entry name" value="EUKARYOTIC TRANSLATION INITIATION FACTOR"/>
    <property type="match status" value="1"/>
</dbReference>
<dbReference type="PROSITE" id="PS51363">
    <property type="entry name" value="W2"/>
    <property type="match status" value="1"/>
</dbReference>
<proteinExistence type="inferred from homology"/>
<dbReference type="InterPro" id="IPR003307">
    <property type="entry name" value="W2_domain"/>
</dbReference>
<feature type="compositionally biased region" description="Acidic residues" evidence="7">
    <location>
        <begin position="346"/>
        <end position="361"/>
    </location>
</feature>
<evidence type="ECO:0000256" key="2">
    <source>
        <dbReference type="ARBA" id="ARBA00018059"/>
    </source>
</evidence>
<feature type="domain" description="W2" evidence="8">
    <location>
        <begin position="196"/>
        <end position="353"/>
    </location>
</feature>
<dbReference type="PANTHER" id="PTHR23001:SF7">
    <property type="entry name" value="EUKARYOTIC TRANSLATION INITIATION FACTOR 5"/>
    <property type="match status" value="1"/>
</dbReference>
<evidence type="ECO:0000256" key="7">
    <source>
        <dbReference type="SAM" id="MobiDB-lite"/>
    </source>
</evidence>
<dbReference type="GO" id="GO:0005525">
    <property type="term" value="F:GTP binding"/>
    <property type="evidence" value="ECO:0007669"/>
    <property type="project" value="UniProtKB-KW"/>
</dbReference>
<comment type="similarity">
    <text evidence="1">Belongs to the eIF-2-beta/eIF-5 family.</text>
</comment>
<dbReference type="FunFam" id="2.20.25.350:FF:000001">
    <property type="entry name" value="Eukaryotic translation initiation factor 5"/>
    <property type="match status" value="1"/>
</dbReference>
<dbReference type="SUPFAM" id="SSF100966">
    <property type="entry name" value="Translation initiation factor 2 beta, aIF2beta, N-terminal domain"/>
    <property type="match status" value="1"/>
</dbReference>
<reference evidence="9" key="1">
    <citation type="journal article" date="2013" name="Genetics">
        <title>The draft genome and transcriptome of Panagrellus redivivus are shaped by the harsh demands of a free-living lifestyle.</title>
        <authorList>
            <person name="Srinivasan J."/>
            <person name="Dillman A.R."/>
            <person name="Macchietto M.G."/>
            <person name="Heikkinen L."/>
            <person name="Lakso M."/>
            <person name="Fracchia K.M."/>
            <person name="Antoshechkin I."/>
            <person name="Mortazavi A."/>
            <person name="Wong G."/>
            <person name="Sternberg P.W."/>
        </authorList>
    </citation>
    <scope>NUCLEOTIDE SEQUENCE [LARGE SCALE GENOMIC DNA]</scope>
    <source>
        <strain evidence="9">MT8872</strain>
    </source>
</reference>
<dbReference type="SUPFAM" id="SSF75689">
    <property type="entry name" value="Zinc-binding domain of translation initiation factor 2 beta"/>
    <property type="match status" value="1"/>
</dbReference>
<dbReference type="CDD" id="cd11561">
    <property type="entry name" value="W2_eIF5"/>
    <property type="match status" value="1"/>
</dbReference>
<dbReference type="InterPro" id="IPR016190">
    <property type="entry name" value="Transl_init_fac_IF2/IF5_Zn-bd"/>
</dbReference>
<dbReference type="Pfam" id="PF01873">
    <property type="entry name" value="eIF-5_eIF-2B"/>
    <property type="match status" value="1"/>
</dbReference>
<feature type="region of interest" description="Disordered" evidence="7">
    <location>
        <begin position="346"/>
        <end position="390"/>
    </location>
</feature>
<dbReference type="Gene3D" id="2.20.25.350">
    <property type="match status" value="1"/>
</dbReference>
<protein>
    <recommendedName>
        <fullName evidence="2">Eukaryotic translation initiation factor 5</fullName>
    </recommendedName>
</protein>
<keyword evidence="4" id="KW-0547">Nucleotide-binding</keyword>
<reference evidence="10" key="2">
    <citation type="submission" date="2020-10" db="UniProtKB">
        <authorList>
            <consortium name="WormBaseParasite"/>
        </authorList>
    </citation>
    <scope>IDENTIFICATION</scope>
</reference>
<dbReference type="GO" id="GO:0071074">
    <property type="term" value="F:eukaryotic initiation factor eIF2 binding"/>
    <property type="evidence" value="ECO:0007669"/>
    <property type="project" value="TreeGrafter"/>
</dbReference>
<dbReference type="InterPro" id="IPR045196">
    <property type="entry name" value="IF2/IF5"/>
</dbReference>
<dbReference type="AlphaFoldDB" id="A0A7E4VVD1"/>
<dbReference type="SMART" id="SM00653">
    <property type="entry name" value="eIF2B_5"/>
    <property type="match status" value="1"/>
</dbReference>
<dbReference type="FunFam" id="3.30.30.170:FF:000002">
    <property type="entry name" value="Eukaryotic translation initiation factor 5"/>
    <property type="match status" value="1"/>
</dbReference>
<name>A0A7E4VVD1_PANRE</name>
<keyword evidence="3" id="KW-0396">Initiation factor</keyword>
<keyword evidence="5" id="KW-0648">Protein biosynthesis</keyword>
<dbReference type="SUPFAM" id="SSF48371">
    <property type="entry name" value="ARM repeat"/>
    <property type="match status" value="1"/>
</dbReference>
<accession>A0A7E4VVD1</accession>
<dbReference type="GO" id="GO:0005092">
    <property type="term" value="F:GDP-dissociation inhibitor activity"/>
    <property type="evidence" value="ECO:0007669"/>
    <property type="project" value="TreeGrafter"/>
</dbReference>
<sequence>MPRLQAKVEGKGNGIKTVIANMTDIAKALGRPPTYPTKFFGCELGAQTHFDLKNERYIVNGEHDANKLQDLLDNFIKKFVLCTNCENPETGFTIKRGTIHSKCKACGHSFIIDPKHKLSTFIVKNPPPTTDAYGNATNGNDAEKKDNGSPVEDINGFEFKENVSNDDDDDDDWAEPTQEEVLTSHIGKLVIDKDLDKSVDERLDMLHQFFIKAKKDGSIKDSLKMLNEAERLELKTKAPLLLADVLLDQDVLKQLEENKNLFLRFLDGDEKAQRYFLGGIEQLIQKHTDVMKYAPHILMNAYNIGLLDEEVILAWAAKPSSKYIKKSLAGKIIEASKTFLDWLENAEEEEDDSDENEDGEGLEIAFDDRAQKVGTTETADAPKTNGTAAVAAPKAAPQAVVVGDEEFNIDDI</sequence>
<evidence type="ECO:0000313" key="10">
    <source>
        <dbReference type="WBParaSite" id="Pan_g3802.t1"/>
    </source>
</evidence>
<dbReference type="SMART" id="SM00515">
    <property type="entry name" value="eIF5C"/>
    <property type="match status" value="1"/>
</dbReference>